<feature type="domain" description="Reverse transcriptase" evidence="1">
    <location>
        <begin position="1"/>
        <end position="309"/>
    </location>
</feature>
<sequence>MLDQTFTAANFRRIYDIENRRGNNLEKRFFPDLETHTDKIRNLKSDLSALHKAKASMSADDFALKLSEALEAIDSARTIKDQAIDQILSDLGTEIRESNLRLLLTERDGPKGKKVYTIQDSAAAFFAVKQVQWNLHRLYKVKPAHRNHIVGVAKAALHNKLPLVTVRTDIEKFYESVDRTRISKQLDEDHLLSLSAKRFVRQVLDDYGRITGSTKGIPRGVGISAYLAEIYLRPLDAALRALPGVLFFSRYVDDVLIVFAPAPTGATVDYPAEVRKIIRKHHLSVNEKKTTSFNATDPVHKFEYLGYRFTRKDGDCRLAPSGAKIAKYRTRIQASFKRYHLDRSMNSRKASRELTSRIKFLTGNTQLLHSKSHAASGIYYSNSEATDLQILSSLDLYLQRKISSLGAPALQARLSNLSFGRGFAQKTFHNFSVNELTTIVGAWRYA</sequence>
<keyword evidence="2" id="KW-0548">Nucleotidyltransferase</keyword>
<dbReference type="InterPro" id="IPR043502">
    <property type="entry name" value="DNA/RNA_pol_sf"/>
</dbReference>
<keyword evidence="2" id="KW-0695">RNA-directed DNA polymerase</keyword>
<dbReference type="EMBL" id="CP158375">
    <property type="protein sequence ID" value="XDO95495.1"/>
    <property type="molecule type" value="Genomic_DNA"/>
</dbReference>
<accession>A0AB39KP89</accession>
<dbReference type="CDD" id="cd01646">
    <property type="entry name" value="RT_Bac_retron_I"/>
    <property type="match status" value="1"/>
</dbReference>
<dbReference type="SUPFAM" id="SSF56672">
    <property type="entry name" value="DNA/RNA polymerases"/>
    <property type="match status" value="1"/>
</dbReference>
<organism evidence="2">
    <name type="scientific">Caulobacter sp. 73W</name>
    <dbReference type="NCBI Taxonomy" id="3161137"/>
    <lineage>
        <taxon>Bacteria</taxon>
        <taxon>Pseudomonadati</taxon>
        <taxon>Pseudomonadota</taxon>
        <taxon>Alphaproteobacteria</taxon>
        <taxon>Caulobacterales</taxon>
        <taxon>Caulobacteraceae</taxon>
        <taxon>Caulobacter</taxon>
    </lineage>
</organism>
<proteinExistence type="predicted"/>
<dbReference type="AlphaFoldDB" id="A0AB39KP89"/>
<gene>
    <name evidence="2" type="primary">drt3a</name>
    <name evidence="2" type="ORF">ABOZ73_11800</name>
</gene>
<evidence type="ECO:0000259" key="1">
    <source>
        <dbReference type="PROSITE" id="PS50878"/>
    </source>
</evidence>
<keyword evidence="2" id="KW-0808">Transferase</keyword>
<dbReference type="RefSeq" id="WP_369058344.1">
    <property type="nucleotide sequence ID" value="NZ_CP158375.1"/>
</dbReference>
<evidence type="ECO:0000313" key="2">
    <source>
        <dbReference type="EMBL" id="XDO95495.1"/>
    </source>
</evidence>
<dbReference type="PROSITE" id="PS50878">
    <property type="entry name" value="RT_POL"/>
    <property type="match status" value="1"/>
</dbReference>
<dbReference type="NCBIfam" id="NF041747">
    <property type="entry name" value="Drt3a"/>
    <property type="match status" value="1"/>
</dbReference>
<name>A0AB39KP89_9CAUL</name>
<protein>
    <submittedName>
        <fullName evidence="2">Antiviral reverse transcriptase Drt3a</fullName>
    </submittedName>
</protein>
<dbReference type="InterPro" id="IPR000477">
    <property type="entry name" value="RT_dom"/>
</dbReference>
<reference evidence="2" key="1">
    <citation type="submission" date="2024-06" db="EMBL/GenBank/DDBJ databases">
        <title>Caulobacter inopinatus, sp. nov.</title>
        <authorList>
            <person name="Donachie S.P."/>
        </authorList>
    </citation>
    <scope>NUCLEOTIDE SEQUENCE</scope>
    <source>
        <strain evidence="2">73W</strain>
    </source>
</reference>
<dbReference type="Pfam" id="PF00078">
    <property type="entry name" value="RVT_1"/>
    <property type="match status" value="1"/>
</dbReference>
<dbReference type="GO" id="GO:0003964">
    <property type="term" value="F:RNA-directed DNA polymerase activity"/>
    <property type="evidence" value="ECO:0007669"/>
    <property type="project" value="UniProtKB-KW"/>
</dbReference>